<dbReference type="CDD" id="cd01536">
    <property type="entry name" value="PBP1_ABC_sugar_binding-like"/>
    <property type="match status" value="1"/>
</dbReference>
<keyword evidence="3 4" id="KW-0732">Signal</keyword>
<organism evidence="6 7">
    <name type="scientific">Rhizobium giardinii</name>
    <dbReference type="NCBI Taxonomy" id="56731"/>
    <lineage>
        <taxon>Bacteria</taxon>
        <taxon>Pseudomonadati</taxon>
        <taxon>Pseudomonadota</taxon>
        <taxon>Alphaproteobacteria</taxon>
        <taxon>Hyphomicrobiales</taxon>
        <taxon>Rhizobiaceae</taxon>
        <taxon>Rhizobium/Agrobacterium group</taxon>
        <taxon>Rhizobium</taxon>
    </lineage>
</organism>
<name>A0A7W8UAC1_9HYPH</name>
<comment type="subcellular location">
    <subcellularLocation>
        <location evidence="1">Cell envelope</location>
    </subcellularLocation>
</comment>
<dbReference type="PANTHER" id="PTHR46847">
    <property type="entry name" value="D-ALLOSE-BINDING PERIPLASMIC PROTEIN-RELATED"/>
    <property type="match status" value="1"/>
</dbReference>
<feature type="chain" id="PRO_5031396300" evidence="4">
    <location>
        <begin position="26"/>
        <end position="413"/>
    </location>
</feature>
<dbReference type="AlphaFoldDB" id="A0A7W8UAC1"/>
<sequence>MMFLKSASLMLCTAALAIMTSSANAAEKHEIYKLLPNSALSGVIDPEMADRSGIAKALPTAPRDASKKLVIGWSEITLGNPWFVSVIDTAKAKAAEYGYELDVQVADGDPAKTSAQIDAFIAKKVDVIVLDPTDLAAAAADAQRAVDAGIPVIALGTVPDDSPIVTTVLFNPYGNGFEAGRFVAQHYGADKPIKAAAILGTVGNSTSESRVNGMITGIIYERAQQLGLNLSKEDAMLAGFNKFQELKTGGAFDYPEVKFSVVSMGVGFWTEEGGLDAAEDILTAHSSKLDIILAENDFMGMGALRALENQGLKGKIQVANAADGFRTALDLVKSGDMLVTGLCSGSHTGEGVITLINQIFDKGFDANNLPLGSYYPSRVVTKENADEFIDPDTANPFFRYTVPAFKTIGDIRS</sequence>
<dbReference type="GO" id="GO:0030246">
    <property type="term" value="F:carbohydrate binding"/>
    <property type="evidence" value="ECO:0007669"/>
    <property type="project" value="UniProtKB-ARBA"/>
</dbReference>
<evidence type="ECO:0000256" key="2">
    <source>
        <dbReference type="ARBA" id="ARBA00007639"/>
    </source>
</evidence>
<protein>
    <submittedName>
        <fullName evidence="6">Ribose transport system substrate-binding protein</fullName>
    </submittedName>
</protein>
<gene>
    <name evidence="6" type="ORF">GGD55_002425</name>
</gene>
<evidence type="ECO:0000313" key="7">
    <source>
        <dbReference type="Proteomes" id="UP000585507"/>
    </source>
</evidence>
<evidence type="ECO:0000256" key="4">
    <source>
        <dbReference type="SAM" id="SignalP"/>
    </source>
</evidence>
<feature type="domain" description="Periplasmic binding protein" evidence="5">
    <location>
        <begin position="76"/>
        <end position="358"/>
    </location>
</feature>
<dbReference type="PANTHER" id="PTHR46847:SF1">
    <property type="entry name" value="D-ALLOSE-BINDING PERIPLASMIC PROTEIN-RELATED"/>
    <property type="match status" value="1"/>
</dbReference>
<evidence type="ECO:0000313" key="6">
    <source>
        <dbReference type="EMBL" id="MBB5535721.1"/>
    </source>
</evidence>
<reference evidence="6 7" key="1">
    <citation type="submission" date="2020-08" db="EMBL/GenBank/DDBJ databases">
        <title>Genomic Encyclopedia of Type Strains, Phase IV (KMG-V): Genome sequencing to study the core and pangenomes of soil and plant-associated prokaryotes.</title>
        <authorList>
            <person name="Whitman W."/>
        </authorList>
    </citation>
    <scope>NUCLEOTIDE SEQUENCE [LARGE SCALE GENOMIC DNA]</scope>
    <source>
        <strain evidence="6 7">SEMIA 4084</strain>
    </source>
</reference>
<evidence type="ECO:0000256" key="3">
    <source>
        <dbReference type="ARBA" id="ARBA00022729"/>
    </source>
</evidence>
<dbReference type="InterPro" id="IPR028082">
    <property type="entry name" value="Peripla_BP_I"/>
</dbReference>
<dbReference type="InterPro" id="IPR025997">
    <property type="entry name" value="SBP_2_dom"/>
</dbReference>
<comment type="similarity">
    <text evidence="2">Belongs to the bacterial solute-binding protein 2 family.</text>
</comment>
<dbReference type="Pfam" id="PF13407">
    <property type="entry name" value="Peripla_BP_4"/>
    <property type="match status" value="1"/>
</dbReference>
<dbReference type="GO" id="GO:0030313">
    <property type="term" value="C:cell envelope"/>
    <property type="evidence" value="ECO:0007669"/>
    <property type="project" value="UniProtKB-SubCell"/>
</dbReference>
<dbReference type="RefSeq" id="WP_018325448.1">
    <property type="nucleotide sequence ID" value="NZ_JACHBK010000005.1"/>
</dbReference>
<keyword evidence="7" id="KW-1185">Reference proteome</keyword>
<accession>A0A7W8UAC1</accession>
<comment type="caution">
    <text evidence="6">The sequence shown here is derived from an EMBL/GenBank/DDBJ whole genome shotgun (WGS) entry which is preliminary data.</text>
</comment>
<feature type="signal peptide" evidence="4">
    <location>
        <begin position="1"/>
        <end position="25"/>
    </location>
</feature>
<evidence type="ECO:0000256" key="1">
    <source>
        <dbReference type="ARBA" id="ARBA00004196"/>
    </source>
</evidence>
<dbReference type="Proteomes" id="UP000585507">
    <property type="component" value="Unassembled WGS sequence"/>
</dbReference>
<proteinExistence type="inferred from homology"/>
<evidence type="ECO:0000259" key="5">
    <source>
        <dbReference type="Pfam" id="PF13407"/>
    </source>
</evidence>
<dbReference type="Gene3D" id="3.40.50.2300">
    <property type="match status" value="2"/>
</dbReference>
<dbReference type="SUPFAM" id="SSF53822">
    <property type="entry name" value="Periplasmic binding protein-like I"/>
    <property type="match status" value="1"/>
</dbReference>
<dbReference type="EMBL" id="JACHBK010000005">
    <property type="protein sequence ID" value="MBB5535721.1"/>
    <property type="molecule type" value="Genomic_DNA"/>
</dbReference>